<feature type="region of interest" description="Disordered" evidence="1">
    <location>
        <begin position="18"/>
        <end position="74"/>
    </location>
</feature>
<feature type="compositionally biased region" description="Basic and acidic residues" evidence="1">
    <location>
        <begin position="22"/>
        <end position="34"/>
    </location>
</feature>
<evidence type="ECO:0000256" key="1">
    <source>
        <dbReference type="SAM" id="MobiDB-lite"/>
    </source>
</evidence>
<sequence length="74" mass="8660">MAFESRYEASIPRRVAVLPRARKQEEQARNEGRTEQGSPVPEREVTNFEREMANARAGRRRVVRRRTVRHNAQG</sequence>
<accession>A0A6A4DFN7</accession>
<proteinExistence type="predicted"/>
<organism evidence="2 3">
    <name type="scientific">Phytophthora fragariae</name>
    <dbReference type="NCBI Taxonomy" id="53985"/>
    <lineage>
        <taxon>Eukaryota</taxon>
        <taxon>Sar</taxon>
        <taxon>Stramenopiles</taxon>
        <taxon>Oomycota</taxon>
        <taxon>Peronosporomycetes</taxon>
        <taxon>Peronosporales</taxon>
        <taxon>Peronosporaceae</taxon>
        <taxon>Phytophthora</taxon>
    </lineage>
</organism>
<evidence type="ECO:0000313" key="3">
    <source>
        <dbReference type="Proteomes" id="UP000437068"/>
    </source>
</evidence>
<gene>
    <name evidence="2" type="ORF">PF001_g12587</name>
</gene>
<dbReference type="EMBL" id="QXGE01000707">
    <property type="protein sequence ID" value="KAE9305455.1"/>
    <property type="molecule type" value="Genomic_DNA"/>
</dbReference>
<reference evidence="2 3" key="1">
    <citation type="submission" date="2018-08" db="EMBL/GenBank/DDBJ databases">
        <title>Genomic investigation of the strawberry pathogen Phytophthora fragariae indicates pathogenicity is determined by transcriptional variation in three key races.</title>
        <authorList>
            <person name="Adams T.M."/>
            <person name="Armitage A.D."/>
            <person name="Sobczyk M.K."/>
            <person name="Bates H.J."/>
            <person name="Dunwell J.M."/>
            <person name="Nellist C.F."/>
            <person name="Harrison R.J."/>
        </authorList>
    </citation>
    <scope>NUCLEOTIDE SEQUENCE [LARGE SCALE GENOMIC DNA]</scope>
    <source>
        <strain evidence="2 3">A4</strain>
    </source>
</reference>
<name>A0A6A4DFN7_9STRA</name>
<dbReference type="Proteomes" id="UP000437068">
    <property type="component" value="Unassembled WGS sequence"/>
</dbReference>
<dbReference type="AlphaFoldDB" id="A0A6A4DFN7"/>
<evidence type="ECO:0000313" key="2">
    <source>
        <dbReference type="EMBL" id="KAE9305455.1"/>
    </source>
</evidence>
<comment type="caution">
    <text evidence="2">The sequence shown here is derived from an EMBL/GenBank/DDBJ whole genome shotgun (WGS) entry which is preliminary data.</text>
</comment>
<feature type="compositionally biased region" description="Basic and acidic residues" evidence="1">
    <location>
        <begin position="41"/>
        <end position="53"/>
    </location>
</feature>
<feature type="compositionally biased region" description="Basic residues" evidence="1">
    <location>
        <begin position="57"/>
        <end position="74"/>
    </location>
</feature>
<protein>
    <submittedName>
        <fullName evidence="2">Uncharacterized protein</fullName>
    </submittedName>
</protein>